<dbReference type="AlphaFoldDB" id="A0A0G1SCQ6"/>
<dbReference type="SUPFAM" id="SSF50494">
    <property type="entry name" value="Trypsin-like serine proteases"/>
    <property type="match status" value="1"/>
</dbReference>
<name>A0A0G1SCQ6_9BACT</name>
<sequence>MRFLFKLIFILIIGALGGILGTRLLLPYLASKPYFERFELIRQSAGGTTIINKQEQVVIRENEAFEKAVNKVSPLVVGIRSQKGGKTVFEGSGIAITADGLILTLNPSLAVSGQQYYVFYNGDKVSAEVKEKDLETNLALLKVEASNLPVTTFGPEEMPVWGESVVLTGADIAETGLKKFINSGIVSALEEENFEVNIREDNKSFIGGPMINVEGEVIGINNIDKAGKIVVLPVKQIKEFLNKAF</sequence>
<evidence type="ECO:0000313" key="2">
    <source>
        <dbReference type="EMBL" id="KKU39888.1"/>
    </source>
</evidence>
<dbReference type="PANTHER" id="PTHR22939">
    <property type="entry name" value="SERINE PROTEASE FAMILY S1C HTRA-RELATED"/>
    <property type="match status" value="1"/>
</dbReference>
<keyword evidence="1" id="KW-1133">Transmembrane helix</keyword>
<reference evidence="2 3" key="1">
    <citation type="journal article" date="2015" name="Nature">
        <title>rRNA introns, odd ribosomes, and small enigmatic genomes across a large radiation of phyla.</title>
        <authorList>
            <person name="Brown C.T."/>
            <person name="Hug L.A."/>
            <person name="Thomas B.C."/>
            <person name="Sharon I."/>
            <person name="Castelle C.J."/>
            <person name="Singh A."/>
            <person name="Wilkins M.J."/>
            <person name="Williams K.H."/>
            <person name="Banfield J.F."/>
        </authorList>
    </citation>
    <scope>NUCLEOTIDE SEQUENCE [LARGE SCALE GENOMIC DNA]</scope>
</reference>
<dbReference type="PANTHER" id="PTHR22939:SF129">
    <property type="entry name" value="SERINE PROTEASE HTRA2, MITOCHONDRIAL"/>
    <property type="match status" value="1"/>
</dbReference>
<protein>
    <submittedName>
        <fullName evidence="2">Uncharacterized protein</fullName>
    </submittedName>
</protein>
<gene>
    <name evidence="2" type="ORF">UX56_C0052G0008</name>
</gene>
<dbReference type="Proteomes" id="UP000034391">
    <property type="component" value="Unassembled WGS sequence"/>
</dbReference>
<dbReference type="Gene3D" id="2.40.10.120">
    <property type="match status" value="1"/>
</dbReference>
<proteinExistence type="predicted"/>
<evidence type="ECO:0000313" key="3">
    <source>
        <dbReference type="Proteomes" id="UP000034391"/>
    </source>
</evidence>
<feature type="transmembrane region" description="Helical" evidence="1">
    <location>
        <begin position="7"/>
        <end position="30"/>
    </location>
</feature>
<comment type="caution">
    <text evidence="2">The sequence shown here is derived from an EMBL/GenBank/DDBJ whole genome shotgun (WGS) entry which is preliminary data.</text>
</comment>
<organism evidence="2 3">
    <name type="scientific">Candidatus Azambacteria bacterium GW2011_GWD2_46_48</name>
    <dbReference type="NCBI Taxonomy" id="1618623"/>
    <lineage>
        <taxon>Bacteria</taxon>
        <taxon>Candidatus Azamiibacteriota</taxon>
    </lineage>
</organism>
<keyword evidence="1" id="KW-0812">Transmembrane</keyword>
<dbReference type="InterPro" id="IPR009003">
    <property type="entry name" value="Peptidase_S1_PA"/>
</dbReference>
<keyword evidence="1" id="KW-0472">Membrane</keyword>
<dbReference type="EMBL" id="LCMR01000052">
    <property type="protein sequence ID" value="KKU39888.1"/>
    <property type="molecule type" value="Genomic_DNA"/>
</dbReference>
<accession>A0A0G1SCQ6</accession>
<evidence type="ECO:0000256" key="1">
    <source>
        <dbReference type="SAM" id="Phobius"/>
    </source>
</evidence>
<dbReference type="Pfam" id="PF13365">
    <property type="entry name" value="Trypsin_2"/>
    <property type="match status" value="1"/>
</dbReference>